<dbReference type="SUPFAM" id="SSF49562">
    <property type="entry name" value="C2 domain (Calcium/lipid-binding domain, CaLB)"/>
    <property type="match status" value="2"/>
</dbReference>
<dbReference type="InterPro" id="IPR011993">
    <property type="entry name" value="PH-like_dom_sf"/>
</dbReference>
<feature type="compositionally biased region" description="Gly residues" evidence="11">
    <location>
        <begin position="2934"/>
        <end position="2946"/>
    </location>
</feature>
<evidence type="ECO:0000259" key="12">
    <source>
        <dbReference type="PROSITE" id="PS50003"/>
    </source>
</evidence>
<comment type="catalytic activity">
    <reaction evidence="8">
        <text>(1S,2R)-1-C-(indol-3-yl)glycerol 3-phosphate + L-serine = D-glyceraldehyde 3-phosphate + L-tryptophan + H2O</text>
        <dbReference type="Rhea" id="RHEA:10532"/>
        <dbReference type="ChEBI" id="CHEBI:15377"/>
        <dbReference type="ChEBI" id="CHEBI:33384"/>
        <dbReference type="ChEBI" id="CHEBI:57912"/>
        <dbReference type="ChEBI" id="CHEBI:58866"/>
        <dbReference type="ChEBI" id="CHEBI:59776"/>
        <dbReference type="EC" id="4.2.1.20"/>
    </reaction>
</comment>
<comment type="function">
    <text evidence="1">The alpha subunit is responsible for the aldol cleavage of indoleglycerol phosphate to indole and glyceraldehyde 3-phosphate.</text>
</comment>
<evidence type="ECO:0000256" key="4">
    <source>
        <dbReference type="ARBA" id="ARBA00022605"/>
    </source>
</evidence>
<keyword evidence="6" id="KW-0057">Aromatic amino acid biosynthesis</keyword>
<name>A0AAV2YYB1_9STRA</name>
<dbReference type="CDD" id="cd00136">
    <property type="entry name" value="PDZ_canonical"/>
    <property type="match status" value="2"/>
</dbReference>
<proteinExistence type="inferred from homology"/>
<dbReference type="PROSITE" id="PS50004">
    <property type="entry name" value="C2"/>
    <property type="match status" value="2"/>
</dbReference>
<evidence type="ECO:0000259" key="14">
    <source>
        <dbReference type="PROSITE" id="PS50106"/>
    </source>
</evidence>
<dbReference type="Gene3D" id="3.20.20.70">
    <property type="entry name" value="Aldolase class I"/>
    <property type="match status" value="1"/>
</dbReference>
<dbReference type="HAMAP" id="MF_00131">
    <property type="entry name" value="Trp_synth_alpha"/>
    <property type="match status" value="1"/>
</dbReference>
<dbReference type="PROSITE" id="PS50003">
    <property type="entry name" value="PH_DOMAIN"/>
    <property type="match status" value="1"/>
</dbReference>
<evidence type="ECO:0000256" key="10">
    <source>
        <dbReference type="SAM" id="Coils"/>
    </source>
</evidence>
<dbReference type="Gene3D" id="2.30.29.30">
    <property type="entry name" value="Pleckstrin-homology domain (PH domain)/Phosphotyrosine-binding domain (PTB)"/>
    <property type="match status" value="1"/>
</dbReference>
<dbReference type="Gene3D" id="2.60.40.150">
    <property type="entry name" value="C2 domain"/>
    <property type="match status" value="2"/>
</dbReference>
<sequence length="3575" mass="395178">MGLKLEEAEGYGVDGAFIDGQAKASGLISVGDVEVLNLTLSVIMQVIRKTPYPRTLHFVRREQLAIVQALGSRYSDEAVANAMDCATRKLIEDNPFSIIKKGLMYLQDPLKNDWKPRYVVLEADHLVHYADPNCIEDAEGRVCLLNHHCVVRDVPGTSDMLWNPAYLMARHMTELSVGDDRLLKDHASPVAHVALTPVSSDGNVFRDISIGKKTFRTSSVKNQRSLVWSERDAMTLEAQRDSMGIQVQVLSVVTEIAQITLPLHSLPRAKKMVSNYSQATPHLSSLTLAIEYVDPANTESTTDEEYRHAYRCITERNVSADNRTSIAGVRAQREASRGARRTVIPSPDHDLTTDQAASLLQLLTLDKQLQKMGIVAPTDLPYEDIKSLLWDISHRMQQIVAADVTHPDPAVRIDLRNEYFRLERILCGHQSETSIHAAATGVAITDAHQASAMSSDHRETITEIMLQLPVAADVGVKFVLPVGNTINHGLSIESVHGDVFQSQVQAGDSLAAVGLHHVDGLAYKDVDMLISSLPRSRIDIRASRTQQMTDLLSDLESQVPTYAVVFDADPMGLNLEDTASCSIDGGTVFAVRRDAEAIGVIDIGDLVFKVNESIVLGVPSSDLTALLRSAPALKTCSAFAKKRFCYVMHRCSTSFRADHNQAHMVQKDACEELRFLDQQCSVVERPASSDSPTHFSFESEQVPHEDPSRLPYVHCVDDGDDERSAQLTVTVMAISNLVIKRKTMNALVEVCVGDETFRTPVVKHQRSPVWSRENSATFSVPNDDDDAVIHVHVYDEHRLRTSELLASVAIPLSSLPSDEQVLRSYPLQPISRPFDAALKLALVYAATPSSNQQSNDKCSTYALSRASFIDGCNEILKLQAEAQAAALDASEHAALADQAAHDLMEHSRQKAAIVVATTRTEKEQRTLQTVIEEAAQAEEEANEQAAAARRAQLTAQAIQESSRRILQTSQPLSLPSGFTKYRDLVESKSVTGETIRQQLQADGVDDDSIAKFLEIIKSYDEKIQTLQSEMERLKHLRSTIPTSASTKAATANHCDNKAEHVPLNKDHDQMLRRMLKMEHLLKQAGIAMVEDDIPYAEARAKVEEISREMAKIEKACNGHVPMDHPGYLRLEQEMEKYNTALLLSDEYIAEQQRLEREWEEQHRERNIAALQAIRRMMPVDVQAKSEEQLVAQTTPNGKHLPREIARRFKRLTVLQLLRTPPSLLVRSHPSSLSQLEVRDLVIVERRALHMHLTGVAAQWQRMTDQNSRKKLEWFNMLKQTFKSVVNAYSAHVAKYGPPENHPYAARGSADTGCPLVRQQCPVRANQLTAYDIDLGYPEGDVHLETTVYKCNPLDTSARDECRDLAQLRKLNARKHALQEHYKNFGLATEASGVCEHYDAMLDLLEQQQMKWFAARQAPEEPESMQEEMREFEDVVSQLRLGAVTFAKRAGVDTTANREVTASLSVVDARSAVECDLTIAFCVAALDCLDGIQERMVQCQTSDKRLDVVISALRNALLTLQQRSHDTLKSLPPVAGVVAPRKPKLRAEIKELSESTVTNLEKRRPVVTERAPRPEDEKPARTPHPLMMATRGTDRGHAKPNLAAELRAALKTRARLERGERQNNQTADGPTVIVIELPPKEKLGVKLLPPQGGVIDHGLSIDNIDNPLLDGKVQAGDLIVAIGGQNVDGMGFSDAIDLIRKMPRPLAISFEIDELRREEVVREKRRKSAHSDLDTQLTTYAVVFDEGPMGLNLEEATRYGIDGAVVRAVKGQAKTSGMISQGDIVYKVNETDVLCVPYSEVMQVIRNTPPPKTLQFVPKDKLADVQRVNSRHSESFRFRASNVTEKLMKSPRIVKDDGHDGDDTKSIAQLILDNQSATIKKGRMYKQGRLMRNWKSRYFVLSVSKLEYFKNPTSTSAQGELCFLDNRCTVRELPGTSDTVCKAPVVTAQFLLELRVGDRRLVMACTSESDKKGWMDALKLAMDASKTVGRTQSLDQSLREAKALRTQRSASISAEGSATFLDKSAGGRLSQFNYEGFSTPVVHVAVVSATNLTKAGSTVNAVCEISVGQESFRTSIVKGQRSPVWKQDNTASFEAPSEDMVIELRVFDEGHLFRSTELIATLTVPLKSLPNMEKATKKYPLAVGSRSSGAVLTLTLEYINKAKAFQHEQERMRLADDLGRSTVMNERDEMIKIQTEAQAAADEASQHAARAEEEARTLLEQAQKKAEAAMAAAREEQEQGKAAVEAAMAEAAKAKEEAEKQAAEARRAQEEAQKLIEANRRIQESSRGQELPSGFSQYRKMILDGSSHEDVRAKMLSDGVEEATISAFLDGINSYDEKIRALQAEVEKLKRSRSVKAREEPQVDMYANLDTDQVKLLRRLLKLEKQLQQAGIAVAADIPYEEAKAKVDEISRRMQEIGSADVTHPDPAIQKQLREEYYRLEQDMEKYNTALMLTDEYAAEEARKEREWEEENYEENLKALKAIRRMMPVDVKKKSEADLQTEKSPNGGVLPRDVARKWKRTNVLELLRMDPADIAKNHPSLLENLRVTGLSVTERRALHMHLKDIAEVWKSQQGEEMTKKKYEWFKTLKETFKTVVNSYNNHVKQYGPPDNHPYETRDCPGIGCPMIGKQCPIKANQNPAYNMDLGYPEGDVYMESNIQKGNPDDAGARALAEARELARQKVANSRADALKKHYKNVRLVAEANGVCEHIDQMLDTIENRQLQWFQARLKHRLNKTETANTIKVELAEFGELVNEVRLATLKFAERSGMNLSGKRSAANDAPDTRSSIEINLAIMFSEAAADCFDGLDERMDEVKANDKRLRAAIPSLRELLKELLDRSKSTLATLKDKGPPMTRKAKTRAEILKEAKEKNASANAPAGEAADNGAGGGDRPPHPMMGARGRGRSGRGGRGDLFAAISARGRGGGGGDDEEEGGGGRGGRGGMPGGGDLFAAIRARGRGGPGRGDLFSAIKARGGGGEDGGGRGPPGGNDLFAAIRARGRGPAGGGRGDCLSAIAALRTETRAAHAADHAQEGLLVLVVDTNPKQWFADSHGSASTQQGFQHLVESVLVFVNAYLLLHRSNRIVIIAAHAGRSEMLYPDPTSQVDTSGCAEQSSRVNARVLERLRTLSQAQLDPALANLTAISASLSRSLCFINRAINEQPDVRPRILVIQKSPDVSEHYISIMNGIFSAQKKSVSVDACILSHEHSSFMQQAAYLTGGIYYKPNDHSGLLQYLMSIYLPDPSMRKMLKLPTQDSVDFRAMCFCHKEVISTAFVCPVCLSLFCEFQPICSTCGIRSRIQPNKTALPRKRSRSSQSIEQVFVAAKADKRPAFITFTCCGFKQKEDTVDILLALQRGGANIIELGVPYSDPQADGPTIQRAHQVGVNQGITLRDVFATVKEARGRGLLVPVVLMGYYNNFLQHGEDKACVDAQEAGADGFIIVDLPPEEAHKMSEKAKAHNISYIPLISPTTSENRMQLIASVAHGFVYCVSLTGVTGERTDLPPNLDTFINKIRKHVQLPLALGFGLSTREHFVQAGAIADGVVMGSKIIKVIEASPSDTASRAANVESFCKSITHP</sequence>
<dbReference type="Gene3D" id="3.40.50.410">
    <property type="entry name" value="von Willebrand factor, type A domain"/>
    <property type="match status" value="1"/>
</dbReference>
<evidence type="ECO:0000259" key="13">
    <source>
        <dbReference type="PROSITE" id="PS50004"/>
    </source>
</evidence>
<dbReference type="InterPro" id="IPR035892">
    <property type="entry name" value="C2_domain_sf"/>
</dbReference>
<dbReference type="InterPro" id="IPR011060">
    <property type="entry name" value="RibuloseP-bd_barrel"/>
</dbReference>
<dbReference type="GO" id="GO:0000439">
    <property type="term" value="C:transcription factor TFIIH core complex"/>
    <property type="evidence" value="ECO:0007669"/>
    <property type="project" value="UniProtKB-UniRule"/>
</dbReference>
<organism evidence="15 16">
    <name type="scientific">Lagenidium giganteum</name>
    <dbReference type="NCBI Taxonomy" id="4803"/>
    <lineage>
        <taxon>Eukaryota</taxon>
        <taxon>Sar</taxon>
        <taxon>Stramenopiles</taxon>
        <taxon>Oomycota</taxon>
        <taxon>Peronosporomycetes</taxon>
        <taxon>Pythiales</taxon>
        <taxon>Pythiaceae</taxon>
    </lineage>
</organism>
<dbReference type="InterPro" id="IPR001478">
    <property type="entry name" value="PDZ"/>
</dbReference>
<keyword evidence="9" id="KW-0805">Transcription regulation</keyword>
<keyword evidence="7" id="KW-0456">Lyase</keyword>
<dbReference type="Pfam" id="PF00290">
    <property type="entry name" value="Trp_syntA"/>
    <property type="match status" value="1"/>
</dbReference>
<dbReference type="SUPFAM" id="SSF50156">
    <property type="entry name" value="PDZ domain-like"/>
    <property type="match status" value="2"/>
</dbReference>
<comment type="similarity">
    <text evidence="9">Belongs to the TFB4 family.</text>
</comment>
<feature type="coiled-coil region" evidence="10">
    <location>
        <begin position="920"/>
        <end position="954"/>
    </location>
</feature>
<feature type="coiled-coil region" evidence="10">
    <location>
        <begin position="2399"/>
        <end position="2482"/>
    </location>
</feature>
<keyword evidence="9" id="KW-0227">DNA damage</keyword>
<comment type="pathway">
    <text evidence="2">Amino-acid biosynthesis; L-tryptophan biosynthesis; L-tryptophan from chorismate: step 5/5.</text>
</comment>
<dbReference type="PANTHER" id="PTHR12092:SF16">
    <property type="entry name" value="PH DOMAIN-CONTAINING PROTEIN"/>
    <property type="match status" value="1"/>
</dbReference>
<dbReference type="InterPro" id="IPR001849">
    <property type="entry name" value="PH_domain"/>
</dbReference>
<evidence type="ECO:0000256" key="1">
    <source>
        <dbReference type="ARBA" id="ARBA00003365"/>
    </source>
</evidence>
<feature type="domain" description="C2" evidence="13">
    <location>
        <begin position="2022"/>
        <end position="2138"/>
    </location>
</feature>
<feature type="region of interest" description="Disordered" evidence="11">
    <location>
        <begin position="2866"/>
        <end position="2946"/>
    </location>
</feature>
<dbReference type="PROSITE" id="PS50106">
    <property type="entry name" value="PDZ"/>
    <property type="match status" value="2"/>
</dbReference>
<dbReference type="Pfam" id="PF00169">
    <property type="entry name" value="PH"/>
    <property type="match status" value="1"/>
</dbReference>
<dbReference type="GO" id="GO:0004834">
    <property type="term" value="F:tryptophan synthase activity"/>
    <property type="evidence" value="ECO:0007669"/>
    <property type="project" value="UniProtKB-EC"/>
</dbReference>
<dbReference type="SUPFAM" id="SSF50729">
    <property type="entry name" value="PH domain-like"/>
    <property type="match status" value="2"/>
</dbReference>
<dbReference type="GO" id="GO:0008270">
    <property type="term" value="F:zinc ion binding"/>
    <property type="evidence" value="ECO:0007669"/>
    <property type="project" value="UniProtKB-KW"/>
</dbReference>
<protein>
    <recommendedName>
        <fullName evidence="3">tryptophan synthase</fullName>
        <ecNumber evidence="3">4.2.1.20</ecNumber>
    </recommendedName>
</protein>
<evidence type="ECO:0000256" key="3">
    <source>
        <dbReference type="ARBA" id="ARBA00012043"/>
    </source>
</evidence>
<evidence type="ECO:0000256" key="7">
    <source>
        <dbReference type="ARBA" id="ARBA00023239"/>
    </source>
</evidence>
<keyword evidence="5" id="KW-0822">Tryptophan biosynthesis</keyword>
<dbReference type="NCBIfam" id="TIGR00262">
    <property type="entry name" value="trpA"/>
    <property type="match status" value="1"/>
</dbReference>
<reference evidence="15" key="2">
    <citation type="journal article" date="2023" name="Microbiol Resour">
        <title>Decontamination and Annotation of the Draft Genome Sequence of the Oomycete Lagenidium giganteum ARSEF 373.</title>
        <authorList>
            <person name="Morgan W.R."/>
            <person name="Tartar A."/>
        </authorList>
    </citation>
    <scope>NUCLEOTIDE SEQUENCE</scope>
    <source>
        <strain evidence="15">ARSEF 373</strain>
    </source>
</reference>
<evidence type="ECO:0000256" key="6">
    <source>
        <dbReference type="ARBA" id="ARBA00023141"/>
    </source>
</evidence>
<dbReference type="InterPro" id="IPR004600">
    <property type="entry name" value="TFIIH_Tfb4/GTF2H3"/>
</dbReference>
<dbReference type="InterPro" id="IPR000008">
    <property type="entry name" value="C2_dom"/>
</dbReference>
<accession>A0AAV2YYB1</accession>
<feature type="domain" description="PDZ" evidence="14">
    <location>
        <begin position="1631"/>
        <end position="1713"/>
    </location>
</feature>
<feature type="domain" description="PDZ" evidence="14">
    <location>
        <begin position="1744"/>
        <end position="1819"/>
    </location>
</feature>
<feature type="region of interest" description="Disordered" evidence="11">
    <location>
        <begin position="1560"/>
        <end position="1596"/>
    </location>
</feature>
<keyword evidence="4" id="KW-0028">Amino-acid biosynthesis</keyword>
<gene>
    <name evidence="15" type="ORF">N0F65_002014</name>
</gene>
<dbReference type="EMBL" id="DAKRPA010000072">
    <property type="protein sequence ID" value="DBA00011.1"/>
    <property type="molecule type" value="Genomic_DNA"/>
</dbReference>
<dbReference type="Proteomes" id="UP001146120">
    <property type="component" value="Unassembled WGS sequence"/>
</dbReference>
<evidence type="ECO:0000313" key="16">
    <source>
        <dbReference type="Proteomes" id="UP001146120"/>
    </source>
</evidence>
<dbReference type="CDD" id="cd04724">
    <property type="entry name" value="Tryptophan_synthase_alpha"/>
    <property type="match status" value="1"/>
</dbReference>
<evidence type="ECO:0000313" key="15">
    <source>
        <dbReference type="EMBL" id="DBA00011.1"/>
    </source>
</evidence>
<dbReference type="SMART" id="SM00239">
    <property type="entry name" value="C2"/>
    <property type="match status" value="2"/>
</dbReference>
<comment type="caution">
    <text evidence="15">The sequence shown here is derived from an EMBL/GenBank/DDBJ whole genome shotgun (WGS) entry which is preliminary data.</text>
</comment>
<feature type="coiled-coil region" evidence="10">
    <location>
        <begin position="2193"/>
        <end position="2284"/>
    </location>
</feature>
<dbReference type="SMART" id="SM00228">
    <property type="entry name" value="PDZ"/>
    <property type="match status" value="3"/>
</dbReference>
<dbReference type="Gene3D" id="2.30.42.10">
    <property type="match status" value="2"/>
</dbReference>
<dbReference type="EC" id="4.2.1.20" evidence="3"/>
<evidence type="ECO:0000256" key="8">
    <source>
        <dbReference type="ARBA" id="ARBA00049047"/>
    </source>
</evidence>
<feature type="compositionally biased region" description="Basic and acidic residues" evidence="11">
    <location>
        <begin position="1560"/>
        <end position="1579"/>
    </location>
</feature>
<keyword evidence="10" id="KW-0175">Coiled coil</keyword>
<reference evidence="15" key="1">
    <citation type="submission" date="2022-11" db="EMBL/GenBank/DDBJ databases">
        <authorList>
            <person name="Morgan W.R."/>
            <person name="Tartar A."/>
        </authorList>
    </citation>
    <scope>NUCLEOTIDE SEQUENCE</scope>
    <source>
        <strain evidence="15">ARSEF 373</strain>
    </source>
</reference>
<dbReference type="CDD" id="cd00030">
    <property type="entry name" value="C2"/>
    <property type="match status" value="2"/>
</dbReference>
<feature type="region of interest" description="Disordered" evidence="11">
    <location>
        <begin position="329"/>
        <end position="350"/>
    </location>
</feature>
<keyword evidence="9" id="KW-0234">DNA repair</keyword>
<dbReference type="InterPro" id="IPR002028">
    <property type="entry name" value="Trp_synthase_suA"/>
</dbReference>
<dbReference type="InterPro" id="IPR037370">
    <property type="entry name" value="Pleckstrin"/>
</dbReference>
<dbReference type="Pfam" id="PF03850">
    <property type="entry name" value="Tfb4"/>
    <property type="match status" value="1"/>
</dbReference>
<keyword evidence="9" id="KW-0862">Zinc</keyword>
<evidence type="ECO:0000256" key="11">
    <source>
        <dbReference type="SAM" id="MobiDB-lite"/>
    </source>
</evidence>
<dbReference type="Pfam" id="PF00168">
    <property type="entry name" value="C2"/>
    <property type="match status" value="2"/>
</dbReference>
<keyword evidence="9" id="KW-0479">Metal-binding</keyword>
<dbReference type="InterPro" id="IPR036465">
    <property type="entry name" value="vWFA_dom_sf"/>
</dbReference>
<dbReference type="InterPro" id="IPR036034">
    <property type="entry name" value="PDZ_sf"/>
</dbReference>
<keyword evidence="9" id="KW-0863">Zinc-finger</keyword>
<dbReference type="GO" id="GO:0005886">
    <property type="term" value="C:plasma membrane"/>
    <property type="evidence" value="ECO:0007669"/>
    <property type="project" value="TreeGrafter"/>
</dbReference>
<dbReference type="GO" id="GO:0005675">
    <property type="term" value="C:transcription factor TFIIH holo complex"/>
    <property type="evidence" value="ECO:0007669"/>
    <property type="project" value="UniProtKB-UniRule"/>
</dbReference>
<dbReference type="SMART" id="SM00233">
    <property type="entry name" value="PH"/>
    <property type="match status" value="1"/>
</dbReference>
<keyword evidence="9" id="KW-0804">Transcription</keyword>
<keyword evidence="9" id="KW-0539">Nucleus</keyword>
<dbReference type="GO" id="GO:0006289">
    <property type="term" value="P:nucleotide-excision repair"/>
    <property type="evidence" value="ECO:0007669"/>
    <property type="project" value="UniProtKB-UniRule"/>
</dbReference>
<comment type="subcellular location">
    <subcellularLocation>
        <location evidence="9">Nucleus</location>
    </subcellularLocation>
</comment>
<dbReference type="GO" id="GO:0006355">
    <property type="term" value="P:regulation of DNA-templated transcription"/>
    <property type="evidence" value="ECO:0007669"/>
    <property type="project" value="InterPro"/>
</dbReference>
<dbReference type="PANTHER" id="PTHR12092">
    <property type="entry name" value="PLECKSTRIN"/>
    <property type="match status" value="1"/>
</dbReference>
<feature type="compositionally biased region" description="Low complexity" evidence="11">
    <location>
        <begin position="2871"/>
        <end position="2883"/>
    </location>
</feature>
<dbReference type="InterPro" id="IPR013785">
    <property type="entry name" value="Aldolase_TIM"/>
</dbReference>
<evidence type="ECO:0000256" key="5">
    <source>
        <dbReference type="ARBA" id="ARBA00022822"/>
    </source>
</evidence>
<keyword evidence="16" id="KW-1185">Reference proteome</keyword>
<evidence type="ECO:0000256" key="9">
    <source>
        <dbReference type="RuleBase" id="RU368090"/>
    </source>
</evidence>
<dbReference type="GO" id="GO:0030036">
    <property type="term" value="P:actin cytoskeleton organization"/>
    <property type="evidence" value="ECO:0007669"/>
    <property type="project" value="TreeGrafter"/>
</dbReference>
<feature type="domain" description="C2" evidence="13">
    <location>
        <begin position="707"/>
        <end position="825"/>
    </location>
</feature>
<dbReference type="SUPFAM" id="SSF51366">
    <property type="entry name" value="Ribulose-phoshate binding barrel"/>
    <property type="match status" value="1"/>
</dbReference>
<dbReference type="FunFam" id="3.20.20.70:FF:000037">
    <property type="entry name" value="Tryptophan synthase alpha chain"/>
    <property type="match status" value="1"/>
</dbReference>
<feature type="domain" description="PH" evidence="12">
    <location>
        <begin position="1876"/>
        <end position="1982"/>
    </location>
</feature>
<feature type="coiled-coil region" evidence="10">
    <location>
        <begin position="2331"/>
        <end position="2358"/>
    </location>
</feature>
<feature type="coiled-coil region" evidence="10">
    <location>
        <begin position="1009"/>
        <end position="1036"/>
    </location>
</feature>
<evidence type="ECO:0000256" key="2">
    <source>
        <dbReference type="ARBA" id="ARBA00004733"/>
    </source>
</evidence>